<evidence type="ECO:0000256" key="2">
    <source>
        <dbReference type="ARBA" id="ARBA00007967"/>
    </source>
</evidence>
<accession>A0ABD2YTS8</accession>
<dbReference type="Pfam" id="PF03492">
    <property type="entry name" value="Methyltransf_7"/>
    <property type="match status" value="1"/>
</dbReference>
<dbReference type="Proteomes" id="UP001630127">
    <property type="component" value="Unassembled WGS sequence"/>
</dbReference>
<evidence type="ECO:0000256" key="1">
    <source>
        <dbReference type="ARBA" id="ARBA00004913"/>
    </source>
</evidence>
<evidence type="ECO:0000313" key="4">
    <source>
        <dbReference type="Proteomes" id="UP001630127"/>
    </source>
</evidence>
<name>A0ABD2YTS8_9GENT</name>
<gene>
    <name evidence="3" type="ORF">ACH5RR_030148</name>
</gene>
<dbReference type="PANTHER" id="PTHR31009">
    <property type="entry name" value="S-ADENOSYL-L-METHIONINE:CARBOXYL METHYLTRANSFERASE FAMILY PROTEIN"/>
    <property type="match status" value="1"/>
</dbReference>
<proteinExistence type="inferred from homology"/>
<organism evidence="3 4">
    <name type="scientific">Cinchona calisaya</name>
    <dbReference type="NCBI Taxonomy" id="153742"/>
    <lineage>
        <taxon>Eukaryota</taxon>
        <taxon>Viridiplantae</taxon>
        <taxon>Streptophyta</taxon>
        <taxon>Embryophyta</taxon>
        <taxon>Tracheophyta</taxon>
        <taxon>Spermatophyta</taxon>
        <taxon>Magnoliopsida</taxon>
        <taxon>eudicotyledons</taxon>
        <taxon>Gunneridae</taxon>
        <taxon>Pentapetalae</taxon>
        <taxon>asterids</taxon>
        <taxon>lamiids</taxon>
        <taxon>Gentianales</taxon>
        <taxon>Rubiaceae</taxon>
        <taxon>Cinchonoideae</taxon>
        <taxon>Cinchoneae</taxon>
        <taxon>Cinchona</taxon>
    </lineage>
</organism>
<evidence type="ECO:0000313" key="3">
    <source>
        <dbReference type="EMBL" id="KAL3510747.1"/>
    </source>
</evidence>
<dbReference type="Gene3D" id="3.40.50.150">
    <property type="entry name" value="Vaccinia Virus protein VP39"/>
    <property type="match status" value="1"/>
</dbReference>
<reference evidence="3 4" key="1">
    <citation type="submission" date="2024-11" db="EMBL/GenBank/DDBJ databases">
        <title>A near-complete genome assembly of Cinchona calisaya.</title>
        <authorList>
            <person name="Lian D.C."/>
            <person name="Zhao X.W."/>
            <person name="Wei L."/>
        </authorList>
    </citation>
    <scope>NUCLEOTIDE SEQUENCE [LARGE SCALE GENOMIC DNA]</scope>
    <source>
        <tissue evidence="3">Nenye</tissue>
    </source>
</reference>
<dbReference type="InterPro" id="IPR005299">
    <property type="entry name" value="MeTrfase_7"/>
</dbReference>
<dbReference type="AlphaFoldDB" id="A0ABD2YTS8"/>
<comment type="similarity">
    <text evidence="2">Belongs to the methyltransferase superfamily. Type-7 methyltransferase family.</text>
</comment>
<dbReference type="EMBL" id="JBJUIK010000012">
    <property type="protein sequence ID" value="KAL3510747.1"/>
    <property type="molecule type" value="Genomic_DNA"/>
</dbReference>
<sequence length="96" mass="10840">MHSAFSLYWLSQVPQEVKEEGSKTWNKGRISYLRSFNQVIEALRAQFFSDMETFIKARSAELAPGGLLVVLLPVRTHGTHPFESYGANIIDCLVIP</sequence>
<dbReference type="SUPFAM" id="SSF53335">
    <property type="entry name" value="S-adenosyl-L-methionine-dependent methyltransferases"/>
    <property type="match status" value="1"/>
</dbReference>
<keyword evidence="4" id="KW-1185">Reference proteome</keyword>
<comment type="caution">
    <text evidence="3">The sequence shown here is derived from an EMBL/GenBank/DDBJ whole genome shotgun (WGS) entry which is preliminary data.</text>
</comment>
<protein>
    <submittedName>
        <fullName evidence="3">Uncharacterized protein</fullName>
    </submittedName>
</protein>
<dbReference type="InterPro" id="IPR029063">
    <property type="entry name" value="SAM-dependent_MTases_sf"/>
</dbReference>
<comment type="pathway">
    <text evidence="1">Alkaloid biosynthesis.</text>
</comment>